<protein>
    <submittedName>
        <fullName evidence="13">Trace amine-associated receptor 11</fullName>
    </submittedName>
</protein>
<evidence type="ECO:0000313" key="12">
    <source>
        <dbReference type="Proteomes" id="UP000221080"/>
    </source>
</evidence>
<dbReference type="GO" id="GO:0001594">
    <property type="term" value="F:trace-amine receptor activity"/>
    <property type="evidence" value="ECO:0007669"/>
    <property type="project" value="TreeGrafter"/>
</dbReference>
<feature type="transmembrane region" description="Helical" evidence="10">
    <location>
        <begin position="151"/>
        <end position="171"/>
    </location>
</feature>
<keyword evidence="5 9" id="KW-0297">G-protein coupled receptor</keyword>
<dbReference type="Gene3D" id="1.20.1070.10">
    <property type="entry name" value="Rhodopsin 7-helix transmembrane proteins"/>
    <property type="match status" value="1"/>
</dbReference>
<feature type="transmembrane region" description="Helical" evidence="10">
    <location>
        <begin position="72"/>
        <end position="88"/>
    </location>
</feature>
<dbReference type="SUPFAM" id="SSF81321">
    <property type="entry name" value="Family A G protein-coupled receptor-like"/>
    <property type="match status" value="1"/>
</dbReference>
<dbReference type="InterPro" id="IPR000276">
    <property type="entry name" value="GPCR_Rhodpsn"/>
</dbReference>
<keyword evidence="12" id="KW-1185">Reference proteome</keyword>
<feature type="transmembrane region" description="Helical" evidence="10">
    <location>
        <begin position="256"/>
        <end position="280"/>
    </location>
</feature>
<dbReference type="KEGG" id="ipu:108275885"/>
<keyword evidence="4 10" id="KW-1133">Transmembrane helix</keyword>
<dbReference type="GeneID" id="108275885"/>
<keyword evidence="8 9" id="KW-0807">Transducer</keyword>
<dbReference type="OrthoDB" id="5959645at2759"/>
<accession>A0A2D0SIC4</accession>
<dbReference type="CTD" id="794647"/>
<feature type="transmembrane region" description="Helical" evidence="10">
    <location>
        <begin position="36"/>
        <end position="60"/>
    </location>
</feature>
<evidence type="ECO:0000256" key="8">
    <source>
        <dbReference type="ARBA" id="ARBA00023224"/>
    </source>
</evidence>
<organism evidence="12 13">
    <name type="scientific">Ictalurus punctatus</name>
    <name type="common">Channel catfish</name>
    <name type="synonym">Silurus punctatus</name>
    <dbReference type="NCBI Taxonomy" id="7998"/>
    <lineage>
        <taxon>Eukaryota</taxon>
        <taxon>Metazoa</taxon>
        <taxon>Chordata</taxon>
        <taxon>Craniata</taxon>
        <taxon>Vertebrata</taxon>
        <taxon>Euteleostomi</taxon>
        <taxon>Actinopterygii</taxon>
        <taxon>Neopterygii</taxon>
        <taxon>Teleostei</taxon>
        <taxon>Ostariophysi</taxon>
        <taxon>Siluriformes</taxon>
        <taxon>Ictaluridae</taxon>
        <taxon>Ictalurus</taxon>
    </lineage>
</organism>
<dbReference type="PROSITE" id="PS50262">
    <property type="entry name" value="G_PROTEIN_RECEP_F1_2"/>
    <property type="match status" value="1"/>
</dbReference>
<dbReference type="Proteomes" id="UP000221080">
    <property type="component" value="Chromosome 2"/>
</dbReference>
<evidence type="ECO:0000256" key="3">
    <source>
        <dbReference type="ARBA" id="ARBA00022692"/>
    </source>
</evidence>
<evidence type="ECO:0000256" key="2">
    <source>
        <dbReference type="ARBA" id="ARBA00022475"/>
    </source>
</evidence>
<evidence type="ECO:0000256" key="6">
    <source>
        <dbReference type="ARBA" id="ARBA00023136"/>
    </source>
</evidence>
<dbReference type="GO" id="GO:0005886">
    <property type="term" value="C:plasma membrane"/>
    <property type="evidence" value="ECO:0007669"/>
    <property type="project" value="UniProtKB-SubCell"/>
</dbReference>
<feature type="transmembrane region" description="Helical" evidence="10">
    <location>
        <begin position="100"/>
        <end position="130"/>
    </location>
</feature>
<reference evidence="13" key="2">
    <citation type="submission" date="2025-08" db="UniProtKB">
        <authorList>
            <consortium name="RefSeq"/>
        </authorList>
    </citation>
    <scope>IDENTIFICATION</scope>
    <source>
        <tissue evidence="13">Blood</tissue>
    </source>
</reference>
<dbReference type="OMA" id="WTPFFMC"/>
<dbReference type="InterPro" id="IPR017452">
    <property type="entry name" value="GPCR_Rhodpsn_7TM"/>
</dbReference>
<evidence type="ECO:0000256" key="9">
    <source>
        <dbReference type="RuleBase" id="RU000688"/>
    </source>
</evidence>
<proteinExistence type="inferred from homology"/>
<dbReference type="RefSeq" id="XP_017342452.1">
    <property type="nucleotide sequence ID" value="XM_017486963.3"/>
</dbReference>
<keyword evidence="2" id="KW-1003">Cell membrane</keyword>
<reference evidence="12" key="1">
    <citation type="journal article" date="2016" name="Nat. Commun.">
        <title>The channel catfish genome sequence provides insights into the evolution of scale formation in teleosts.</title>
        <authorList>
            <person name="Liu Z."/>
            <person name="Liu S."/>
            <person name="Yao J."/>
            <person name="Bao L."/>
            <person name="Zhang J."/>
            <person name="Li Y."/>
            <person name="Jiang C."/>
            <person name="Sun L."/>
            <person name="Wang R."/>
            <person name="Zhang Y."/>
            <person name="Zhou T."/>
            <person name="Zeng Q."/>
            <person name="Fu Q."/>
            <person name="Gao S."/>
            <person name="Li N."/>
            <person name="Koren S."/>
            <person name="Jiang Y."/>
            <person name="Zimin A."/>
            <person name="Xu P."/>
            <person name="Phillippy A.M."/>
            <person name="Geng X."/>
            <person name="Song L."/>
            <person name="Sun F."/>
            <person name="Li C."/>
            <person name="Wang X."/>
            <person name="Chen A."/>
            <person name="Jin Y."/>
            <person name="Yuan Z."/>
            <person name="Yang Y."/>
            <person name="Tan S."/>
            <person name="Peatman E."/>
            <person name="Lu J."/>
            <person name="Qin Z."/>
            <person name="Dunham R."/>
            <person name="Li Z."/>
            <person name="Sonstegard T."/>
            <person name="Feng J."/>
            <person name="Danzmann R.G."/>
            <person name="Schroeder S."/>
            <person name="Scheffler B."/>
            <person name="Duke M.V."/>
            <person name="Ballard L."/>
            <person name="Kucuktas H."/>
            <person name="Kaltenboeck L."/>
            <person name="Liu H."/>
            <person name="Armbruster J."/>
            <person name="Xie Y."/>
            <person name="Kirby M.L."/>
            <person name="Tian Y."/>
            <person name="Flanagan M.E."/>
            <person name="Mu W."/>
            <person name="Waldbieser G.C."/>
        </authorList>
    </citation>
    <scope>NUCLEOTIDE SEQUENCE [LARGE SCALE GENOMIC DNA]</scope>
    <source>
        <strain evidence="12">SDA103</strain>
    </source>
</reference>
<evidence type="ECO:0000256" key="5">
    <source>
        <dbReference type="ARBA" id="ARBA00023040"/>
    </source>
</evidence>
<name>A0A2D0SIC4_ICTPU</name>
<dbReference type="PANTHER" id="PTHR24249">
    <property type="entry name" value="HISTAMINE RECEPTOR-RELATED G-PROTEIN COUPLED RECEPTOR"/>
    <property type="match status" value="1"/>
</dbReference>
<dbReference type="PANTHER" id="PTHR24249:SF417">
    <property type="entry name" value="TRACE AMINE-ASSOCIATED RECEPTOR 11"/>
    <property type="match status" value="1"/>
</dbReference>
<feature type="domain" description="G-protein coupled receptors family 1 profile" evidence="11">
    <location>
        <begin position="50"/>
        <end position="307"/>
    </location>
</feature>
<keyword evidence="6 10" id="KW-0472">Membrane</keyword>
<evidence type="ECO:0000259" key="11">
    <source>
        <dbReference type="PROSITE" id="PS50262"/>
    </source>
</evidence>
<gene>
    <name evidence="13" type="primary">taar11</name>
</gene>
<dbReference type="AlphaFoldDB" id="A0A2D0SIC4"/>
<dbReference type="Pfam" id="PF00001">
    <property type="entry name" value="7tm_1"/>
    <property type="match status" value="1"/>
</dbReference>
<dbReference type="InterPro" id="IPR050569">
    <property type="entry name" value="TAAR"/>
</dbReference>
<comment type="similarity">
    <text evidence="9">Belongs to the G-protein coupled receptor 1 family.</text>
</comment>
<feature type="transmembrane region" description="Helical" evidence="10">
    <location>
        <begin position="204"/>
        <end position="225"/>
    </location>
</feature>
<dbReference type="PRINTS" id="PR00237">
    <property type="entry name" value="GPCRRHODOPSN"/>
</dbReference>
<dbReference type="PROSITE" id="PS00237">
    <property type="entry name" value="G_PROTEIN_RECEP_F1_1"/>
    <property type="match status" value="1"/>
</dbReference>
<comment type="subcellular location">
    <subcellularLocation>
        <location evidence="1">Cell membrane</location>
        <topology evidence="1">Multi-pass membrane protein</topology>
    </subcellularLocation>
</comment>
<evidence type="ECO:0000256" key="4">
    <source>
        <dbReference type="ARBA" id="ARBA00022989"/>
    </source>
</evidence>
<evidence type="ECO:0000256" key="1">
    <source>
        <dbReference type="ARBA" id="ARBA00004651"/>
    </source>
</evidence>
<evidence type="ECO:0000313" key="13">
    <source>
        <dbReference type="RefSeq" id="XP_017342452.1"/>
    </source>
</evidence>
<keyword evidence="7 9" id="KW-0675">Receptor</keyword>
<evidence type="ECO:0000256" key="7">
    <source>
        <dbReference type="ARBA" id="ARBA00023170"/>
    </source>
</evidence>
<keyword evidence="3 9" id="KW-0812">Transmembrane</keyword>
<feature type="transmembrane region" description="Helical" evidence="10">
    <location>
        <begin position="292"/>
        <end position="314"/>
    </location>
</feature>
<evidence type="ECO:0000256" key="10">
    <source>
        <dbReference type="SAM" id="Phobius"/>
    </source>
</evidence>
<sequence>MNSSLSGLRDSAPLCYSSLNNSCPRTVYLLPVRLCLYFLFTTIAILTVSGNLLVIFVILLSQNPLLAETNHLILSLSVAGVLIGGFVMPHSMVRSIETCWYFGVFFCEFHTTVDIVLCNTTIWHLTFISVDRYLAIFHPMRYRNLMTNKTSATMISSSWGLALVFGFAIVISNPEVKIMDASYKSCVGGCFSLHAREIGVEYSIIFYFIPVCVIITVYSRIFFVAQRHARVIHSSNKGPKHSVPFTAKDLKATKTLVVVVGTFLFCWTPFFMCNIIDPLIGHSIDSVLYESLMWVAYLNAMLNPLIYVFFYSWFRKTAKVLLSKLFMQM</sequence>